<comment type="caution">
    <text evidence="9">The sequence shown here is derived from an EMBL/GenBank/DDBJ whole genome shotgun (WGS) entry which is preliminary data.</text>
</comment>
<reference evidence="9 10" key="1">
    <citation type="submission" date="2018-06" db="EMBL/GenBank/DDBJ databases">
        <title>Draft sequence of Acidithiobacillus ferrooxidans CCM 4253.</title>
        <authorList>
            <person name="Moya-Beltran A."/>
            <person name="Castro M."/>
            <person name="Covarrubias P.C."/>
            <person name="Issotta F."/>
            <person name="Janiczek O."/>
            <person name="Mandl M."/>
            <person name="Kucera J."/>
            <person name="Quatrini R."/>
        </authorList>
    </citation>
    <scope>NUCLEOTIDE SEQUENCE [LARGE SCALE GENOMIC DNA]</scope>
    <source>
        <strain evidence="9 10">CCM 4253</strain>
    </source>
</reference>
<comment type="catalytic activity">
    <reaction evidence="6">
        <text>L-threonyl-[protein] + ATP = 3-O-(5'-adenylyl)-L-threonyl-[protein] + diphosphate</text>
        <dbReference type="Rhea" id="RHEA:54292"/>
        <dbReference type="Rhea" id="RHEA-COMP:11060"/>
        <dbReference type="Rhea" id="RHEA-COMP:13847"/>
        <dbReference type="ChEBI" id="CHEBI:30013"/>
        <dbReference type="ChEBI" id="CHEBI:30616"/>
        <dbReference type="ChEBI" id="CHEBI:33019"/>
        <dbReference type="ChEBI" id="CHEBI:138113"/>
        <dbReference type="EC" id="2.7.7.108"/>
    </reaction>
</comment>
<dbReference type="EMBL" id="QKQP01000001">
    <property type="protein sequence ID" value="PZD81806.1"/>
    <property type="molecule type" value="Genomic_DNA"/>
</dbReference>
<evidence type="ECO:0000256" key="5">
    <source>
        <dbReference type="ARBA" id="ARBA00034531"/>
    </source>
</evidence>
<dbReference type="EC" id="2.7.7.108" evidence="5"/>
<evidence type="ECO:0000256" key="2">
    <source>
        <dbReference type="ARBA" id="ARBA00022695"/>
    </source>
</evidence>
<dbReference type="GO" id="GO:0070733">
    <property type="term" value="F:AMPylase activity"/>
    <property type="evidence" value="ECO:0007669"/>
    <property type="project" value="UniProtKB-EC"/>
</dbReference>
<evidence type="ECO:0000259" key="8">
    <source>
        <dbReference type="PROSITE" id="PS51459"/>
    </source>
</evidence>
<feature type="domain" description="Fido" evidence="8">
    <location>
        <begin position="54"/>
        <end position="191"/>
    </location>
</feature>
<dbReference type="GO" id="GO:0005524">
    <property type="term" value="F:ATP binding"/>
    <property type="evidence" value="ECO:0007669"/>
    <property type="project" value="UniProtKB-KW"/>
</dbReference>
<dbReference type="OrthoDB" id="9807853at2"/>
<gene>
    <name evidence="9" type="ORF">DN052_01645</name>
</gene>
<dbReference type="AlphaFoldDB" id="A0A2W1K4L7"/>
<dbReference type="SUPFAM" id="SSF140931">
    <property type="entry name" value="Fic-like"/>
    <property type="match status" value="1"/>
</dbReference>
<dbReference type="InterPro" id="IPR003812">
    <property type="entry name" value="Fido"/>
</dbReference>
<dbReference type="Proteomes" id="UP000248886">
    <property type="component" value="Unassembled WGS sequence"/>
</dbReference>
<evidence type="ECO:0000256" key="7">
    <source>
        <dbReference type="ARBA" id="ARBA00048696"/>
    </source>
</evidence>
<dbReference type="PANTHER" id="PTHR39560:SF1">
    <property type="entry name" value="PROTEIN ADENYLYLTRANSFERASE FIC-RELATED"/>
    <property type="match status" value="1"/>
</dbReference>
<keyword evidence="3" id="KW-0547">Nucleotide-binding</keyword>
<dbReference type="Pfam" id="PF02661">
    <property type="entry name" value="Fic"/>
    <property type="match status" value="1"/>
</dbReference>
<evidence type="ECO:0000256" key="6">
    <source>
        <dbReference type="ARBA" id="ARBA00047939"/>
    </source>
</evidence>
<accession>A0A2W1K4L7</accession>
<evidence type="ECO:0000256" key="3">
    <source>
        <dbReference type="ARBA" id="ARBA00022741"/>
    </source>
</evidence>
<proteinExistence type="predicted"/>
<dbReference type="RefSeq" id="WP_070807678.1">
    <property type="nucleotide sequence ID" value="NZ_AP025160.1"/>
</dbReference>
<sequence length="213" mass="23700">MYEGQNDPYIDASTGVLINLLGISSAQGLEKMEASLAYGRSLGLDMVVPPVPPFDMDHLKAIHRHLFQDIYSWAGEIRTIDVSKGHTRFASAIAINSAGMKLFKDLEKESWLKGKNRREFADLAGHYLGEINVLHPFREGNGRAQRYFMAQVGEWSGHKISWQRVSAEQNIAASIAAYNGDSNPLADLIFSAMPPVQRSRSIHREDLDNVDGT</sequence>
<keyword evidence="1" id="KW-0808">Transferase</keyword>
<evidence type="ECO:0000313" key="9">
    <source>
        <dbReference type="EMBL" id="PZD81806.1"/>
    </source>
</evidence>
<dbReference type="PROSITE" id="PS51459">
    <property type="entry name" value="FIDO"/>
    <property type="match status" value="1"/>
</dbReference>
<dbReference type="Gene3D" id="1.10.3290.10">
    <property type="entry name" value="Fido-like domain"/>
    <property type="match status" value="1"/>
</dbReference>
<dbReference type="PANTHER" id="PTHR39560">
    <property type="entry name" value="PROTEIN ADENYLYLTRANSFERASE FIC-RELATED"/>
    <property type="match status" value="1"/>
</dbReference>
<name>A0A2W1K4L7_ACIFR</name>
<keyword evidence="4" id="KW-0067">ATP-binding</keyword>
<comment type="catalytic activity">
    <reaction evidence="7">
        <text>L-tyrosyl-[protein] + ATP = O-(5'-adenylyl)-L-tyrosyl-[protein] + diphosphate</text>
        <dbReference type="Rhea" id="RHEA:54288"/>
        <dbReference type="Rhea" id="RHEA-COMP:10136"/>
        <dbReference type="Rhea" id="RHEA-COMP:13846"/>
        <dbReference type="ChEBI" id="CHEBI:30616"/>
        <dbReference type="ChEBI" id="CHEBI:33019"/>
        <dbReference type="ChEBI" id="CHEBI:46858"/>
        <dbReference type="ChEBI" id="CHEBI:83624"/>
        <dbReference type="EC" id="2.7.7.108"/>
    </reaction>
</comment>
<evidence type="ECO:0000256" key="4">
    <source>
        <dbReference type="ARBA" id="ARBA00022840"/>
    </source>
</evidence>
<protein>
    <recommendedName>
        <fullName evidence="5">protein adenylyltransferase</fullName>
        <ecNumber evidence="5">2.7.7.108</ecNumber>
    </recommendedName>
</protein>
<keyword evidence="2" id="KW-0548">Nucleotidyltransferase</keyword>
<evidence type="ECO:0000256" key="1">
    <source>
        <dbReference type="ARBA" id="ARBA00022679"/>
    </source>
</evidence>
<dbReference type="GO" id="GO:0051302">
    <property type="term" value="P:regulation of cell division"/>
    <property type="evidence" value="ECO:0007669"/>
    <property type="project" value="TreeGrafter"/>
</dbReference>
<organism evidence="9 10">
    <name type="scientific">Acidithiobacillus ferrooxidans</name>
    <name type="common">Thiobacillus ferrooxidans</name>
    <dbReference type="NCBI Taxonomy" id="920"/>
    <lineage>
        <taxon>Bacteria</taxon>
        <taxon>Pseudomonadati</taxon>
        <taxon>Pseudomonadota</taxon>
        <taxon>Acidithiobacillia</taxon>
        <taxon>Acidithiobacillales</taxon>
        <taxon>Acidithiobacillaceae</taxon>
        <taxon>Acidithiobacillus</taxon>
    </lineage>
</organism>
<evidence type="ECO:0000313" key="10">
    <source>
        <dbReference type="Proteomes" id="UP000248886"/>
    </source>
</evidence>
<dbReference type="InterPro" id="IPR036597">
    <property type="entry name" value="Fido-like_dom_sf"/>
</dbReference>